<gene>
    <name evidence="2" type="ORF">MIND_00215600</name>
</gene>
<keyword evidence="3" id="KW-1185">Reference proteome</keyword>
<organism evidence="2 3">
    <name type="scientific">Mycena indigotica</name>
    <dbReference type="NCBI Taxonomy" id="2126181"/>
    <lineage>
        <taxon>Eukaryota</taxon>
        <taxon>Fungi</taxon>
        <taxon>Dikarya</taxon>
        <taxon>Basidiomycota</taxon>
        <taxon>Agaricomycotina</taxon>
        <taxon>Agaricomycetes</taxon>
        <taxon>Agaricomycetidae</taxon>
        <taxon>Agaricales</taxon>
        <taxon>Marasmiineae</taxon>
        <taxon>Mycenaceae</taxon>
        <taxon>Mycena</taxon>
    </lineage>
</organism>
<dbReference type="PANTHER" id="PTHR38167:SF1">
    <property type="entry name" value="C2H2-TYPE DOMAIN-CONTAINING PROTEIN"/>
    <property type="match status" value="1"/>
</dbReference>
<dbReference type="Proteomes" id="UP000636479">
    <property type="component" value="Unassembled WGS sequence"/>
</dbReference>
<evidence type="ECO:0000313" key="3">
    <source>
        <dbReference type="Proteomes" id="UP000636479"/>
    </source>
</evidence>
<feature type="region of interest" description="Disordered" evidence="1">
    <location>
        <begin position="42"/>
        <end position="71"/>
    </location>
</feature>
<feature type="compositionally biased region" description="Acidic residues" evidence="1">
    <location>
        <begin position="49"/>
        <end position="70"/>
    </location>
</feature>
<evidence type="ECO:0000256" key="1">
    <source>
        <dbReference type="SAM" id="MobiDB-lite"/>
    </source>
</evidence>
<sequence>MVVVIGGFETRRDHQQLGTFTISSTSMSAATGAIDEIIDLTGDTTASGSEDDEEEEQNDLEQGSFDEDEQTTPTLDQLNAAISSAPVARLQLILIRLAKKNPAVRKALTKELLTISGPPTAPVRVIPRWEICENCGNSYDVNVAEDNEDCVFHPGDLEVEDDKFVDWDEDCHGPMDTRSNRREFPENFTWSCCEGDGTAGGCVNGRHRPKSNKRQRF</sequence>
<dbReference type="OrthoDB" id="5422613at2759"/>
<protein>
    <recommendedName>
        <fullName evidence="4">C2H2-type domain-containing protein</fullName>
    </recommendedName>
</protein>
<evidence type="ECO:0000313" key="2">
    <source>
        <dbReference type="EMBL" id="KAF7312035.1"/>
    </source>
</evidence>
<name>A0A8H6T4P3_9AGAR</name>
<comment type="caution">
    <text evidence="2">The sequence shown here is derived from an EMBL/GenBank/DDBJ whole genome shotgun (WGS) entry which is preliminary data.</text>
</comment>
<dbReference type="EMBL" id="JACAZF010000002">
    <property type="protein sequence ID" value="KAF7312035.1"/>
    <property type="molecule type" value="Genomic_DNA"/>
</dbReference>
<dbReference type="AlphaFoldDB" id="A0A8H6T4P3"/>
<evidence type="ECO:0008006" key="4">
    <source>
        <dbReference type="Google" id="ProtNLM"/>
    </source>
</evidence>
<reference evidence="2" key="1">
    <citation type="submission" date="2020-05" db="EMBL/GenBank/DDBJ databases">
        <title>Mycena genomes resolve the evolution of fungal bioluminescence.</title>
        <authorList>
            <person name="Tsai I.J."/>
        </authorList>
    </citation>
    <scope>NUCLEOTIDE SEQUENCE</scope>
    <source>
        <strain evidence="2">171206Taipei</strain>
    </source>
</reference>
<proteinExistence type="predicted"/>
<dbReference type="RefSeq" id="XP_037224143.1">
    <property type="nucleotide sequence ID" value="XM_037359048.1"/>
</dbReference>
<dbReference type="PANTHER" id="PTHR38167">
    <property type="entry name" value="C2H2-TYPE DOMAIN-CONTAINING PROTEIN"/>
    <property type="match status" value="1"/>
</dbReference>
<dbReference type="GeneID" id="59341564"/>
<accession>A0A8H6T4P3</accession>